<dbReference type="SUPFAM" id="SSF54001">
    <property type="entry name" value="Cysteine proteinases"/>
    <property type="match status" value="1"/>
</dbReference>
<keyword evidence="6 7" id="KW-0788">Thiol protease</keyword>
<evidence type="ECO:0000256" key="2">
    <source>
        <dbReference type="ARBA" id="ARBA00009085"/>
    </source>
</evidence>
<comment type="caution">
    <text evidence="10">The sequence shown here is derived from an EMBL/GenBank/DDBJ whole genome shotgun (WGS) entry which is preliminary data.</text>
</comment>
<evidence type="ECO:0000256" key="6">
    <source>
        <dbReference type="ARBA" id="ARBA00022807"/>
    </source>
</evidence>
<reference evidence="10 11" key="1">
    <citation type="submission" date="2022-07" db="EMBL/GenBank/DDBJ databases">
        <title>Genome-wide signatures of adaptation to extreme environments.</title>
        <authorList>
            <person name="Cho C.H."/>
            <person name="Yoon H.S."/>
        </authorList>
    </citation>
    <scope>NUCLEOTIDE SEQUENCE [LARGE SCALE GENOMIC DNA]</scope>
    <source>
        <strain evidence="10 11">108.79 E11</strain>
    </source>
</reference>
<dbReference type="Gene3D" id="3.90.70.10">
    <property type="entry name" value="Cysteine proteinases"/>
    <property type="match status" value="1"/>
</dbReference>
<protein>
    <recommendedName>
        <fullName evidence="7">Ubiquitin carboxyl-terminal hydrolase</fullName>
        <ecNumber evidence="7">3.4.19.12</ecNumber>
    </recommendedName>
</protein>
<evidence type="ECO:0000256" key="4">
    <source>
        <dbReference type="ARBA" id="ARBA00022786"/>
    </source>
</evidence>
<dbReference type="GO" id="GO:0016579">
    <property type="term" value="P:protein deubiquitination"/>
    <property type="evidence" value="ECO:0007669"/>
    <property type="project" value="InterPro"/>
</dbReference>
<dbReference type="PROSITE" id="PS00973">
    <property type="entry name" value="USP_2"/>
    <property type="match status" value="1"/>
</dbReference>
<dbReference type="GO" id="GO:0005634">
    <property type="term" value="C:nucleus"/>
    <property type="evidence" value="ECO:0007669"/>
    <property type="project" value="TreeGrafter"/>
</dbReference>
<dbReference type="EMBL" id="JANCYU010000024">
    <property type="protein sequence ID" value="KAK4524588.1"/>
    <property type="molecule type" value="Genomic_DNA"/>
</dbReference>
<proteinExistence type="inferred from homology"/>
<dbReference type="InterPro" id="IPR038765">
    <property type="entry name" value="Papain-like_cys_pep_sf"/>
</dbReference>
<evidence type="ECO:0000256" key="5">
    <source>
        <dbReference type="ARBA" id="ARBA00022801"/>
    </source>
</evidence>
<comment type="similarity">
    <text evidence="2 7">Belongs to the peptidase C19 family.</text>
</comment>
<feature type="compositionally biased region" description="Basic residues" evidence="8">
    <location>
        <begin position="562"/>
        <end position="571"/>
    </location>
</feature>
<dbReference type="GO" id="GO:0006508">
    <property type="term" value="P:proteolysis"/>
    <property type="evidence" value="ECO:0007669"/>
    <property type="project" value="UniProtKB-KW"/>
</dbReference>
<evidence type="ECO:0000313" key="10">
    <source>
        <dbReference type="EMBL" id="KAK4524588.1"/>
    </source>
</evidence>
<dbReference type="FunFam" id="3.90.70.10:FF:000119">
    <property type="entry name" value="Ubiquitin specific peptidase 36"/>
    <property type="match status" value="1"/>
</dbReference>
<accession>A0AAV9IB58</accession>
<feature type="region of interest" description="Disordered" evidence="8">
    <location>
        <begin position="558"/>
        <end position="592"/>
    </location>
</feature>
<dbReference type="InterPro" id="IPR018200">
    <property type="entry name" value="USP_CS"/>
</dbReference>
<evidence type="ECO:0000256" key="3">
    <source>
        <dbReference type="ARBA" id="ARBA00022670"/>
    </source>
</evidence>
<evidence type="ECO:0000256" key="8">
    <source>
        <dbReference type="SAM" id="MobiDB-lite"/>
    </source>
</evidence>
<evidence type="ECO:0000256" key="1">
    <source>
        <dbReference type="ARBA" id="ARBA00000707"/>
    </source>
</evidence>
<name>A0AAV9IB58_9RHOD</name>
<evidence type="ECO:0000256" key="7">
    <source>
        <dbReference type="RuleBase" id="RU366025"/>
    </source>
</evidence>
<dbReference type="InterPro" id="IPR050164">
    <property type="entry name" value="Peptidase_C19"/>
</dbReference>
<gene>
    <name evidence="10" type="ORF">GAYE_SCF04G2489</name>
</gene>
<keyword evidence="3 7" id="KW-0645">Protease</keyword>
<dbReference type="InterPro" id="IPR001394">
    <property type="entry name" value="Peptidase_C19_UCH"/>
</dbReference>
<evidence type="ECO:0000259" key="9">
    <source>
        <dbReference type="PROSITE" id="PS50235"/>
    </source>
</evidence>
<comment type="catalytic activity">
    <reaction evidence="1 7">
        <text>Thiol-dependent hydrolysis of ester, thioester, amide, peptide and isopeptide bonds formed by the C-terminal Gly of ubiquitin (a 76-residue protein attached to proteins as an intracellular targeting signal).</text>
        <dbReference type="EC" id="3.4.19.12"/>
    </reaction>
</comment>
<keyword evidence="5 7" id="KW-0378">Hydrolase</keyword>
<dbReference type="AlphaFoldDB" id="A0AAV9IB58"/>
<dbReference type="EC" id="3.4.19.12" evidence="7"/>
<evidence type="ECO:0000313" key="11">
    <source>
        <dbReference type="Proteomes" id="UP001300502"/>
    </source>
</evidence>
<organism evidence="10 11">
    <name type="scientific">Galdieria yellowstonensis</name>
    <dbReference type="NCBI Taxonomy" id="3028027"/>
    <lineage>
        <taxon>Eukaryota</taxon>
        <taxon>Rhodophyta</taxon>
        <taxon>Bangiophyceae</taxon>
        <taxon>Galdieriales</taxon>
        <taxon>Galdieriaceae</taxon>
        <taxon>Galdieria</taxon>
    </lineage>
</organism>
<dbReference type="GO" id="GO:0004843">
    <property type="term" value="F:cysteine-type deubiquitinase activity"/>
    <property type="evidence" value="ECO:0007669"/>
    <property type="project" value="UniProtKB-UniRule"/>
</dbReference>
<dbReference type="PANTHER" id="PTHR24006:SF758">
    <property type="entry name" value="UBIQUITIN CARBOXYL-TERMINAL HYDROLASE 36"/>
    <property type="match status" value="1"/>
</dbReference>
<keyword evidence="4 7" id="KW-0833">Ubl conjugation pathway</keyword>
<dbReference type="PROSITE" id="PS00972">
    <property type="entry name" value="USP_1"/>
    <property type="match status" value="1"/>
</dbReference>
<dbReference type="Pfam" id="PF00443">
    <property type="entry name" value="UCH"/>
    <property type="match status" value="1"/>
</dbReference>
<dbReference type="GO" id="GO:0005829">
    <property type="term" value="C:cytosol"/>
    <property type="evidence" value="ECO:0007669"/>
    <property type="project" value="TreeGrafter"/>
</dbReference>
<keyword evidence="11" id="KW-1185">Reference proteome</keyword>
<dbReference type="PANTHER" id="PTHR24006">
    <property type="entry name" value="UBIQUITIN CARBOXYL-TERMINAL HYDROLASE"/>
    <property type="match status" value="1"/>
</dbReference>
<sequence length="592" mass="67867">MVTQNSWSIPERIEFVQDGKLVSKNHADNGRIVNTYEHTLKQMKAAVSSSETASKSGFGGSWVTPCSSTTLEWKSVFRTGKGLRNLGNTCFLNASLQSLVHCPPFATALLEKLFSKVSSCHSHTGYCSVCAVEKTAQHIFSSDSSSKSYSPVELVRNLKALSRNFAPGRQADAHEFIRFLLDDMNRILLGIPRGKICHDRQQEMQTLVHEIFGGCYESKVSCQSCGSSSNTFEPFLDVSLDLEGVNTITKALKNFITPERLFGRNRYFCSQCKQKKDASKVFHFRRIPNVFIFHLKRFRFTRKETKFVSYDETLDFSSFMPMKDITDDNSLHYRLCAVVVHEGFSIHGGHYYAFVRNSNGIWYLKDDECTRQVGIQTVLQQRAYLLFYSRVAKEKTNRVKVENNNCSELQSFSSFYPKGQHPLTDELERKPQGKCEKREMSLIRFLRLQRKMRNVHGTIGLHIRNALNTCFEAQMNKNIASAVQKEQSVQDRKELDAIPSVAKQRPEENQKIVSIPSPFSVGTWSNCSYPVESRKELLSQEGSSFPVVKKRDWWDMEYDKGKQRKRRKRQNSVRNFSKYIKPAMNKGNHVSV</sequence>
<feature type="domain" description="USP" evidence="9">
    <location>
        <begin position="81"/>
        <end position="391"/>
    </location>
</feature>
<dbReference type="PROSITE" id="PS50235">
    <property type="entry name" value="USP_3"/>
    <property type="match status" value="1"/>
</dbReference>
<dbReference type="Proteomes" id="UP001300502">
    <property type="component" value="Unassembled WGS sequence"/>
</dbReference>
<dbReference type="InterPro" id="IPR028889">
    <property type="entry name" value="USP"/>
</dbReference>